<proteinExistence type="predicted"/>
<dbReference type="InterPro" id="IPR011993">
    <property type="entry name" value="PH-like_dom_sf"/>
</dbReference>
<keyword evidence="4 6" id="KW-0472">Membrane</keyword>
<feature type="region of interest" description="Disordered" evidence="5">
    <location>
        <begin position="1"/>
        <end position="62"/>
    </location>
</feature>
<dbReference type="EMBL" id="JALJOT010000006">
    <property type="protein sequence ID" value="KAK9909517.1"/>
    <property type="molecule type" value="Genomic_DNA"/>
</dbReference>
<dbReference type="Proteomes" id="UP001491310">
    <property type="component" value="Unassembled WGS sequence"/>
</dbReference>
<feature type="compositionally biased region" description="Basic and acidic residues" evidence="5">
    <location>
        <begin position="218"/>
        <end position="230"/>
    </location>
</feature>
<comment type="subcellular location">
    <subcellularLocation>
        <location evidence="1">Membrane</location>
        <topology evidence="1">Single-pass membrane protein</topology>
    </subcellularLocation>
</comment>
<feature type="compositionally biased region" description="Pro residues" evidence="5">
    <location>
        <begin position="331"/>
        <end position="340"/>
    </location>
</feature>
<organism evidence="8 9">
    <name type="scientific">Coccomyxa subellipsoidea</name>
    <dbReference type="NCBI Taxonomy" id="248742"/>
    <lineage>
        <taxon>Eukaryota</taxon>
        <taxon>Viridiplantae</taxon>
        <taxon>Chlorophyta</taxon>
        <taxon>core chlorophytes</taxon>
        <taxon>Trebouxiophyceae</taxon>
        <taxon>Trebouxiophyceae incertae sedis</taxon>
        <taxon>Coccomyxaceae</taxon>
        <taxon>Coccomyxa</taxon>
    </lineage>
</organism>
<feature type="domain" description="VASt" evidence="7">
    <location>
        <begin position="340"/>
        <end position="516"/>
    </location>
</feature>
<feature type="compositionally biased region" description="Polar residues" evidence="5">
    <location>
        <begin position="17"/>
        <end position="43"/>
    </location>
</feature>
<dbReference type="Pfam" id="PF02893">
    <property type="entry name" value="GRAM"/>
    <property type="match status" value="1"/>
</dbReference>
<reference evidence="8 9" key="1">
    <citation type="journal article" date="2024" name="Nat. Commun.">
        <title>Phylogenomics reveals the evolutionary origins of lichenization in chlorophyte algae.</title>
        <authorList>
            <person name="Puginier C."/>
            <person name="Libourel C."/>
            <person name="Otte J."/>
            <person name="Skaloud P."/>
            <person name="Haon M."/>
            <person name="Grisel S."/>
            <person name="Petersen M."/>
            <person name="Berrin J.G."/>
            <person name="Delaux P.M."/>
            <person name="Dal Grande F."/>
            <person name="Keller J."/>
        </authorList>
    </citation>
    <scope>NUCLEOTIDE SEQUENCE [LARGE SCALE GENOMIC DNA]</scope>
    <source>
        <strain evidence="8 9">SAG 216-7</strain>
    </source>
</reference>
<evidence type="ECO:0000256" key="3">
    <source>
        <dbReference type="ARBA" id="ARBA00022989"/>
    </source>
</evidence>
<dbReference type="PROSITE" id="PS51778">
    <property type="entry name" value="VAST"/>
    <property type="match status" value="1"/>
</dbReference>
<protein>
    <recommendedName>
        <fullName evidence="7">VASt domain-containing protein</fullName>
    </recommendedName>
</protein>
<feature type="region of interest" description="Disordered" evidence="5">
    <location>
        <begin position="210"/>
        <end position="232"/>
    </location>
</feature>
<dbReference type="PANTHER" id="PTHR47666:SF1">
    <property type="entry name" value="PROTEIN VASCULAR ASSOCIATED DEATH 1, CHLOROPLASTIC"/>
    <property type="match status" value="1"/>
</dbReference>
<evidence type="ECO:0000256" key="6">
    <source>
        <dbReference type="SAM" id="Phobius"/>
    </source>
</evidence>
<dbReference type="CDD" id="cd13220">
    <property type="entry name" value="PH-GRAM_GRAMDC"/>
    <property type="match status" value="1"/>
</dbReference>
<feature type="region of interest" description="Disordered" evidence="5">
    <location>
        <begin position="524"/>
        <end position="576"/>
    </location>
</feature>
<dbReference type="InterPro" id="IPR031968">
    <property type="entry name" value="VASt"/>
</dbReference>
<evidence type="ECO:0000313" key="8">
    <source>
        <dbReference type="EMBL" id="KAK9909517.1"/>
    </source>
</evidence>
<dbReference type="InterPro" id="IPR004182">
    <property type="entry name" value="GRAM"/>
</dbReference>
<keyword evidence="2 6" id="KW-0812">Transmembrane</keyword>
<evidence type="ECO:0000256" key="1">
    <source>
        <dbReference type="ARBA" id="ARBA00004167"/>
    </source>
</evidence>
<keyword evidence="3 6" id="KW-1133">Transmembrane helix</keyword>
<feature type="compositionally biased region" description="Low complexity" evidence="5">
    <location>
        <begin position="532"/>
        <end position="552"/>
    </location>
</feature>
<dbReference type="Pfam" id="PF16016">
    <property type="entry name" value="VASt"/>
    <property type="match status" value="1"/>
</dbReference>
<name>A0ABR2YRT8_9CHLO</name>
<gene>
    <name evidence="8" type="ORF">WJX75_003455</name>
</gene>
<sequence length="743" mass="80394">MAVEAEDASNAGMTEPAGSTTGMAQSSFREGSVTQASSLTASHENSDEEYEGSEHSESTWLSRAQSRTEELRKLFHLPPGENVCDEFVCALRKRILLQGRLYICEHYICFYSHLFGYMKEKVIPLKEVTNVRKRRHCGFPNSIEVIWRGGKREFFTSFLSRDDAYRLVMMAWHQNSGYAKLFGALSPHESARPAALQKANMLIRSSITGHSAGTASADHSDSERGAEGKRSRLGQIINTLASGHVIPLGTRRNIIQNGGNRGSDRGDDDDASSQGSASSFSERKAPPNHPSVANLSVDESEAYSADHNDNDSDSDGDSEAGGDDEADWDPQPGPAPPVPPDCHALSKGVLNADVREVFHRLLADERFFRSFHEGRDDRDVRVSPWRQHPAMGRVRELTFVSPVKMRMGISPSSAHCHQTQRYRLFEAGAHLVMESSQTMNDIPFGDHFTVESRWDFSALQPAADGSPRTKAVNHVKIPFNKQTMWRKAIEKGTLDSCREAHKDLLVKAQKVVAAVPAVLSTIRSSSGRVPNGGPQATPFAAGAAGAAAGTPPLQRGGISRGPAVAGGPRSGSGVQGSADVEELLSRIPPEFRPDVARMLLNSQEKGVGGSRAMTRMQSAALLRSGTLPSQLGSGGVPSRGGFSLSHLIAAAFQWLRGCCEPRYLLMASVLLAILTLQIIILAGVGRGGGHRMSLGVDAPNQAWAQRVEVMQLEMAALMQRTELLNAELAAAARHLANQTADLT</sequence>
<dbReference type="PANTHER" id="PTHR47666">
    <property type="entry name" value="PROTEIN VASCULAR ASSOCIATED DEATH 1, CHLOROPLASTIC"/>
    <property type="match status" value="1"/>
</dbReference>
<evidence type="ECO:0000256" key="4">
    <source>
        <dbReference type="ARBA" id="ARBA00023136"/>
    </source>
</evidence>
<dbReference type="Gene3D" id="2.30.29.30">
    <property type="entry name" value="Pleckstrin-homology domain (PH domain)/Phosphotyrosine-binding domain (PTB)"/>
    <property type="match status" value="1"/>
</dbReference>
<evidence type="ECO:0000313" key="9">
    <source>
        <dbReference type="Proteomes" id="UP001491310"/>
    </source>
</evidence>
<evidence type="ECO:0000256" key="2">
    <source>
        <dbReference type="ARBA" id="ARBA00022692"/>
    </source>
</evidence>
<accession>A0ABR2YRT8</accession>
<feature type="compositionally biased region" description="Acidic residues" evidence="5">
    <location>
        <begin position="311"/>
        <end position="328"/>
    </location>
</feature>
<evidence type="ECO:0000259" key="7">
    <source>
        <dbReference type="PROSITE" id="PS51778"/>
    </source>
</evidence>
<feature type="transmembrane region" description="Helical" evidence="6">
    <location>
        <begin position="663"/>
        <end position="684"/>
    </location>
</feature>
<dbReference type="SMART" id="SM00568">
    <property type="entry name" value="GRAM"/>
    <property type="match status" value="1"/>
</dbReference>
<comment type="caution">
    <text evidence="8">The sequence shown here is derived from an EMBL/GenBank/DDBJ whole genome shotgun (WGS) entry which is preliminary data.</text>
</comment>
<keyword evidence="9" id="KW-1185">Reference proteome</keyword>
<evidence type="ECO:0000256" key="5">
    <source>
        <dbReference type="SAM" id="MobiDB-lite"/>
    </source>
</evidence>
<feature type="region of interest" description="Disordered" evidence="5">
    <location>
        <begin position="251"/>
        <end position="342"/>
    </location>
</feature>